<evidence type="ECO:0000256" key="6">
    <source>
        <dbReference type="SAM" id="SignalP"/>
    </source>
</evidence>
<dbReference type="GO" id="GO:0030170">
    <property type="term" value="F:pyridoxal phosphate binding"/>
    <property type="evidence" value="ECO:0007669"/>
    <property type="project" value="InterPro"/>
</dbReference>
<dbReference type="InterPro" id="IPR015421">
    <property type="entry name" value="PyrdxlP-dep_Trfase_major"/>
</dbReference>
<dbReference type="PANTHER" id="PTHR43643">
    <property type="entry name" value="HISTIDINOL-PHOSPHATE AMINOTRANSFERASE 2"/>
    <property type="match status" value="1"/>
</dbReference>
<dbReference type="Gene3D" id="3.90.1150.10">
    <property type="entry name" value="Aspartate Aminotransferase, domain 1"/>
    <property type="match status" value="1"/>
</dbReference>
<dbReference type="Gene3D" id="3.40.640.10">
    <property type="entry name" value="Type I PLP-dependent aspartate aminotransferase-like (Major domain)"/>
    <property type="match status" value="1"/>
</dbReference>
<evidence type="ECO:0000256" key="5">
    <source>
        <dbReference type="ARBA" id="ARBA00029440"/>
    </source>
</evidence>
<dbReference type="Proteomes" id="UP000515292">
    <property type="component" value="Chromosome"/>
</dbReference>
<comment type="similarity">
    <text evidence="1">Belongs to the class-II pyridoxal-phosphate-dependent aminotransferase family. Histidinol-phosphate aminotransferase subfamily.</text>
</comment>
<feature type="domain" description="Aminotransferase class I/classII large" evidence="7">
    <location>
        <begin position="31"/>
        <end position="345"/>
    </location>
</feature>
<proteinExistence type="inferred from homology"/>
<evidence type="ECO:0000256" key="2">
    <source>
        <dbReference type="ARBA" id="ARBA00022576"/>
    </source>
</evidence>
<dbReference type="Pfam" id="PF00155">
    <property type="entry name" value="Aminotran_1_2"/>
    <property type="match status" value="1"/>
</dbReference>
<evidence type="ECO:0000259" key="7">
    <source>
        <dbReference type="Pfam" id="PF00155"/>
    </source>
</evidence>
<dbReference type="SUPFAM" id="SSF53383">
    <property type="entry name" value="PLP-dependent transferases"/>
    <property type="match status" value="1"/>
</dbReference>
<dbReference type="AlphaFoldDB" id="A0A7G5II04"/>
<dbReference type="EMBL" id="CP059851">
    <property type="protein sequence ID" value="QMW22996.1"/>
    <property type="molecule type" value="Genomic_DNA"/>
</dbReference>
<keyword evidence="6" id="KW-0732">Signal</keyword>
<dbReference type="InterPro" id="IPR050106">
    <property type="entry name" value="HistidinolP_aminotransfase"/>
</dbReference>
<comment type="pathway">
    <text evidence="5">Amino-acid biosynthesis.</text>
</comment>
<evidence type="ECO:0000256" key="3">
    <source>
        <dbReference type="ARBA" id="ARBA00022679"/>
    </source>
</evidence>
<name>A0A7G5II04_9SPHN</name>
<feature type="chain" id="PRO_5028882726" evidence="6">
    <location>
        <begin position="22"/>
        <end position="354"/>
    </location>
</feature>
<dbReference type="KEGG" id="sand:H3309_00315"/>
<keyword evidence="4" id="KW-0663">Pyridoxal phosphate</keyword>
<dbReference type="RefSeq" id="WP_182296411.1">
    <property type="nucleotide sequence ID" value="NZ_CP059851.1"/>
</dbReference>
<dbReference type="InterPro" id="IPR015424">
    <property type="entry name" value="PyrdxlP-dep_Trfase"/>
</dbReference>
<reference evidence="8 9" key="1">
    <citation type="submission" date="2020-07" db="EMBL/GenBank/DDBJ databases">
        <title>Complete genome sequence for Sandaracinobacter sp. M6.</title>
        <authorList>
            <person name="Tang Y."/>
            <person name="Liu Q."/>
            <person name="Guo Z."/>
            <person name="Lei P."/>
            <person name="Huang B."/>
        </authorList>
    </citation>
    <scope>NUCLEOTIDE SEQUENCE [LARGE SCALE GENOMIC DNA]</scope>
    <source>
        <strain evidence="8 9">M6</strain>
    </source>
</reference>
<dbReference type="InterPro" id="IPR004839">
    <property type="entry name" value="Aminotransferase_I/II_large"/>
</dbReference>
<dbReference type="PANTHER" id="PTHR43643:SF3">
    <property type="entry name" value="HISTIDINOL-PHOSPHATE AMINOTRANSFERASE"/>
    <property type="match status" value="1"/>
</dbReference>
<keyword evidence="2 8" id="KW-0032">Aminotransferase</keyword>
<sequence length="354" mass="37076">MPIDRRSALALAALAPVAARASTAAPLPACLSANENPLGPGPNARAAIAASTADFSRYGGASLRQLRARIAGHENLPEDHVVIGAGSADILAAAATAFGMRGQRVVAPAPTFDHLQSVAKRLGGNIDPVPLLTDGDIDLAGLAAKADGAALVYLCNPNNPTAKLLKGDTLRRFAAGLKTPLFVDEAYMELTATPAADTLTDRVRAGDPVIVSRTFSKGHGLAGLRMGYALARPDLAKQLADARFSIFGAPQVAIAQAALADTAFLAAARISITTERARIEAALDALKLPRMESHANFVFFNSGRPVGALRKQLETDGVIIAERWTDTHPQWVRVSTGLPADVTRFIIALNRAYA</sequence>
<gene>
    <name evidence="8" type="ORF">H3309_00315</name>
</gene>
<dbReference type="GO" id="GO:0008483">
    <property type="term" value="F:transaminase activity"/>
    <property type="evidence" value="ECO:0007669"/>
    <property type="project" value="UniProtKB-KW"/>
</dbReference>
<evidence type="ECO:0000256" key="1">
    <source>
        <dbReference type="ARBA" id="ARBA00007970"/>
    </source>
</evidence>
<dbReference type="CDD" id="cd00609">
    <property type="entry name" value="AAT_like"/>
    <property type="match status" value="1"/>
</dbReference>
<organism evidence="8 9">
    <name type="scientific">Sandaracinobacteroides saxicola</name>
    <dbReference type="NCBI Taxonomy" id="2759707"/>
    <lineage>
        <taxon>Bacteria</taxon>
        <taxon>Pseudomonadati</taxon>
        <taxon>Pseudomonadota</taxon>
        <taxon>Alphaproteobacteria</taxon>
        <taxon>Sphingomonadales</taxon>
        <taxon>Sphingosinicellaceae</taxon>
        <taxon>Sandaracinobacteroides</taxon>
    </lineage>
</organism>
<accession>A0A7G5II04</accession>
<dbReference type="InterPro" id="IPR015422">
    <property type="entry name" value="PyrdxlP-dep_Trfase_small"/>
</dbReference>
<dbReference type="PROSITE" id="PS51318">
    <property type="entry name" value="TAT"/>
    <property type="match status" value="1"/>
</dbReference>
<dbReference type="InterPro" id="IPR006311">
    <property type="entry name" value="TAT_signal"/>
</dbReference>
<keyword evidence="3 8" id="KW-0808">Transferase</keyword>
<keyword evidence="9" id="KW-1185">Reference proteome</keyword>
<protein>
    <submittedName>
        <fullName evidence="8">Histidinol-phosphate aminotransferase family protein</fullName>
    </submittedName>
</protein>
<evidence type="ECO:0000313" key="9">
    <source>
        <dbReference type="Proteomes" id="UP000515292"/>
    </source>
</evidence>
<feature type="signal peptide" evidence="6">
    <location>
        <begin position="1"/>
        <end position="21"/>
    </location>
</feature>
<evidence type="ECO:0000256" key="4">
    <source>
        <dbReference type="ARBA" id="ARBA00022898"/>
    </source>
</evidence>
<evidence type="ECO:0000313" key="8">
    <source>
        <dbReference type="EMBL" id="QMW22996.1"/>
    </source>
</evidence>